<dbReference type="EMBL" id="AYKG01000005">
    <property type="protein sequence ID" value="ROO31459.1"/>
    <property type="molecule type" value="Genomic_DNA"/>
</dbReference>
<dbReference type="InParanoid" id="A0A423Q0K8"/>
<sequence length="49" mass="6073">MKRRFDEHFSILGFLFYLFNIKYLCFFPDCRKYVFSEVKHNFEIVLTGL</sequence>
<dbReference type="AlphaFoldDB" id="A0A423Q0K8"/>
<comment type="caution">
    <text evidence="1">The sequence shown here is derived from an EMBL/GenBank/DDBJ whole genome shotgun (WGS) entry which is preliminary data.</text>
</comment>
<accession>A0A423Q0K8</accession>
<reference evidence="1 2" key="1">
    <citation type="submission" date="2013-10" db="EMBL/GenBank/DDBJ databases">
        <title>Salinisphaera japonica YTM-1 Genome Sequencing.</title>
        <authorList>
            <person name="Lai Q."/>
            <person name="Li C."/>
            <person name="Shao Z."/>
        </authorList>
    </citation>
    <scope>NUCLEOTIDE SEQUENCE [LARGE SCALE GENOMIC DNA]</scope>
    <source>
        <strain evidence="1 2">YTM-1</strain>
    </source>
</reference>
<dbReference type="Proteomes" id="UP000285310">
    <property type="component" value="Unassembled WGS sequence"/>
</dbReference>
<evidence type="ECO:0000313" key="1">
    <source>
        <dbReference type="EMBL" id="ROO31459.1"/>
    </source>
</evidence>
<organism evidence="1 2">
    <name type="scientific">Salinisphaera japonica YTM-1</name>
    <dbReference type="NCBI Taxonomy" id="1209778"/>
    <lineage>
        <taxon>Bacteria</taxon>
        <taxon>Pseudomonadati</taxon>
        <taxon>Pseudomonadota</taxon>
        <taxon>Gammaproteobacteria</taxon>
        <taxon>Salinisphaerales</taxon>
        <taxon>Salinisphaeraceae</taxon>
        <taxon>Salinisphaera</taxon>
    </lineage>
</organism>
<gene>
    <name evidence="1" type="ORF">SAJA_02870</name>
</gene>
<proteinExistence type="predicted"/>
<name>A0A423Q0K8_9GAMM</name>
<protein>
    <submittedName>
        <fullName evidence="1">Uncharacterized protein</fullName>
    </submittedName>
</protein>
<evidence type="ECO:0000313" key="2">
    <source>
        <dbReference type="Proteomes" id="UP000285310"/>
    </source>
</evidence>
<keyword evidence="2" id="KW-1185">Reference proteome</keyword>